<reference evidence="9 10" key="1">
    <citation type="submission" date="2016-01" db="EMBL/GenBank/DDBJ databases">
        <title>The draft genome sequence of Aquimarina sp. RZW4-3-2.</title>
        <authorList>
            <person name="Wang Y."/>
        </authorList>
    </citation>
    <scope>NUCLEOTIDE SEQUENCE [LARGE SCALE GENOMIC DNA]</scope>
    <source>
        <strain evidence="9 10">RZW4-3-2</strain>
    </source>
</reference>
<dbReference type="SMART" id="SM00388">
    <property type="entry name" value="HisKA"/>
    <property type="match status" value="1"/>
</dbReference>
<dbReference type="Pfam" id="PF07495">
    <property type="entry name" value="Y_Y_Y"/>
    <property type="match status" value="1"/>
</dbReference>
<evidence type="ECO:0000256" key="4">
    <source>
        <dbReference type="ARBA" id="ARBA00022679"/>
    </source>
</evidence>
<dbReference type="InterPro" id="IPR013783">
    <property type="entry name" value="Ig-like_fold"/>
</dbReference>
<dbReference type="SUPFAM" id="SSF47384">
    <property type="entry name" value="Homodimeric domain of signal transducing histidine kinase"/>
    <property type="match status" value="1"/>
</dbReference>
<evidence type="ECO:0000256" key="3">
    <source>
        <dbReference type="ARBA" id="ARBA00022553"/>
    </source>
</evidence>
<feature type="transmembrane region" description="Helical" evidence="7">
    <location>
        <begin position="796"/>
        <end position="814"/>
    </location>
</feature>
<keyword evidence="10" id="KW-1185">Reference proteome</keyword>
<evidence type="ECO:0000256" key="7">
    <source>
        <dbReference type="SAM" id="Phobius"/>
    </source>
</evidence>
<dbReference type="PANTHER" id="PTHR43547:SF2">
    <property type="entry name" value="HYBRID SIGNAL TRANSDUCTION HISTIDINE KINASE C"/>
    <property type="match status" value="1"/>
</dbReference>
<dbReference type="InterPro" id="IPR036097">
    <property type="entry name" value="HisK_dim/P_sf"/>
</dbReference>
<keyword evidence="3" id="KW-0597">Phosphoprotein</keyword>
<dbReference type="Proteomes" id="UP000076715">
    <property type="component" value="Unassembled WGS sequence"/>
</dbReference>
<dbReference type="Gene3D" id="3.30.565.10">
    <property type="entry name" value="Histidine kinase-like ATPase, C-terminal domain"/>
    <property type="match status" value="1"/>
</dbReference>
<dbReference type="SMART" id="SM00387">
    <property type="entry name" value="HATPase_c"/>
    <property type="match status" value="1"/>
</dbReference>
<evidence type="ECO:0000313" key="10">
    <source>
        <dbReference type="Proteomes" id="UP000076715"/>
    </source>
</evidence>
<dbReference type="InterPro" id="IPR015943">
    <property type="entry name" value="WD40/YVTN_repeat-like_dom_sf"/>
</dbReference>
<keyword evidence="6" id="KW-0175">Coiled coil</keyword>
<evidence type="ECO:0000259" key="8">
    <source>
        <dbReference type="PROSITE" id="PS50109"/>
    </source>
</evidence>
<dbReference type="FunFam" id="3.30.565.10:FF:000006">
    <property type="entry name" value="Sensor histidine kinase WalK"/>
    <property type="match status" value="1"/>
</dbReference>
<dbReference type="PROSITE" id="PS50109">
    <property type="entry name" value="HIS_KIN"/>
    <property type="match status" value="1"/>
</dbReference>
<proteinExistence type="predicted"/>
<dbReference type="PANTHER" id="PTHR43547">
    <property type="entry name" value="TWO-COMPONENT HISTIDINE KINASE"/>
    <property type="match status" value="1"/>
</dbReference>
<dbReference type="InterPro" id="IPR003661">
    <property type="entry name" value="HisK_dim/P_dom"/>
</dbReference>
<dbReference type="GO" id="GO:0000155">
    <property type="term" value="F:phosphorelay sensor kinase activity"/>
    <property type="evidence" value="ECO:0007669"/>
    <property type="project" value="InterPro"/>
</dbReference>
<dbReference type="InterPro" id="IPR003594">
    <property type="entry name" value="HATPase_dom"/>
</dbReference>
<keyword evidence="7" id="KW-0472">Membrane</keyword>
<evidence type="ECO:0000256" key="5">
    <source>
        <dbReference type="ARBA" id="ARBA00022777"/>
    </source>
</evidence>
<dbReference type="SUPFAM" id="SSF55874">
    <property type="entry name" value="ATPase domain of HSP90 chaperone/DNA topoisomerase II/histidine kinase"/>
    <property type="match status" value="1"/>
</dbReference>
<evidence type="ECO:0000256" key="6">
    <source>
        <dbReference type="SAM" id="Coils"/>
    </source>
</evidence>
<dbReference type="EC" id="2.7.13.3" evidence="2"/>
<keyword evidence="7" id="KW-0812">Transmembrane</keyword>
<dbReference type="Gene3D" id="1.10.287.130">
    <property type="match status" value="1"/>
</dbReference>
<dbReference type="InterPro" id="IPR011110">
    <property type="entry name" value="Reg_prop"/>
</dbReference>
<keyword evidence="4" id="KW-0808">Transferase</keyword>
<dbReference type="CDD" id="cd00075">
    <property type="entry name" value="HATPase"/>
    <property type="match status" value="1"/>
</dbReference>
<sequence>MKQKEDYLLNFFVKSEVFFKTIFLLLGLVTSAQKVSQKFTHYGKEEGLSQSSVNFIYQDSRDYLWVANFGGINKFDGYNFTSYSNEFGDSSSIADNAVWTILECKDQTLWFGTKMGLSKFNFEENNFKNYLIRKQNKTLGNLAVKTLFEDQKGRFYVGSEGEGLYIFSKEKETFTLVEELPSTAKITAVTEDVLGNLWIGTENLGLFKISSDRSEVIAFFNIGSFNTKTIWSLHTDQNHNIWIGTDSDGLVKYNTNTNSFIFYKDQSEKFNYKGGNKIKSIEKGDDNYIWIGSATKGLSLYSYAENRFYNYNKDPYDSNSLYDNDVSSIFFGANNVLYVGFYTKGFDKVIQNPFQVLKNNPKISNSLSNNNVYCIYRDHNDILWFGTYGGGLNRYDPQTQKFDHFKNEENNPSSLSHDWVRIIYEDRANTMWIGTWGGGLNKFNKKTGTFKRYLPQSGENNELSHNIITAIFEDKDGELWIGTYGGGINIYQPETDDFISIVHDKKNDDSLSDDHITSFYQDKKGIIWVCTYGGGLNAYDKSTRKFERFLPDIEKDFSLNDHKILHIYDEQDKDFFWITTLGGGINKFYYKEKKFINYTEKDGLSNNSTMGMLQDDNERYWISSNNGLSHFDPENETFVNYTIKDGLVGDDYNLEAYAKTNDGVFYFGGKNGITYFKPKEIESNVAFPKINFTKVKINDSVYFKIPERLNIPFESHATFEFAAINPDKPSKINYAYQLIGYDQDWRYLNKNRYLEFTNLNPGSYELRIKSTDSNTLWNENYTSISLHIPTPWYMTWYFKSSLILILVLATYSYYRIKLNRAERRNQLLERKVNERTKTIQQKNIALSKEKDKTEDAYTKLKKLENFKNEFTGMLAHDLKNPLVTILGYSSDASDNPNLKSINKSGKTMLNLIENMLEVQKFESTDVQLNMNTCNLRRVILEGTDHVNLLASEKRIQINNTVDEIYSVNIDRDVIERVFINLLTNAIKFSKSDEYIEISAKVEDKNPSKIIVCVKDNGSGIPKHLLSFIFNKFSQIDAKDSGVAQSTGLGLSFCKMAIEAHGGEIWVTSEINRGSSFFITLQRTSDSIVAENQTNTNNNAYSNPMHRLNLEEKDFNLLNSFTEKINTLTIYEMGEWLDIFDKLSAHETDNVRKWRDMMMEALTSFDEKAFLYLKEKVLNTSLK</sequence>
<dbReference type="Pfam" id="PF00512">
    <property type="entry name" value="HisKA"/>
    <property type="match status" value="1"/>
</dbReference>
<protein>
    <recommendedName>
        <fullName evidence="2">histidine kinase</fullName>
        <ecNumber evidence="2">2.7.13.3</ecNumber>
    </recommendedName>
</protein>
<dbReference type="InterPro" id="IPR004358">
    <property type="entry name" value="Sig_transdc_His_kin-like_C"/>
</dbReference>
<dbReference type="Gene3D" id="2.60.40.10">
    <property type="entry name" value="Immunoglobulins"/>
    <property type="match status" value="1"/>
</dbReference>
<dbReference type="SUPFAM" id="SSF63829">
    <property type="entry name" value="Calcium-dependent phosphotriesterase"/>
    <property type="match status" value="2"/>
</dbReference>
<dbReference type="InterPro" id="IPR011123">
    <property type="entry name" value="Y_Y_Y"/>
</dbReference>
<evidence type="ECO:0000313" key="9">
    <source>
        <dbReference type="EMBL" id="KZS40266.1"/>
    </source>
</evidence>
<comment type="caution">
    <text evidence="9">The sequence shown here is derived from an EMBL/GenBank/DDBJ whole genome shotgun (WGS) entry which is preliminary data.</text>
</comment>
<keyword evidence="5" id="KW-0418">Kinase</keyword>
<dbReference type="InterPro" id="IPR036890">
    <property type="entry name" value="HATPase_C_sf"/>
</dbReference>
<dbReference type="STRING" id="1642818.AWE51_04740"/>
<organism evidence="9 10">
    <name type="scientific">Aquimarina aggregata</name>
    <dbReference type="NCBI Taxonomy" id="1642818"/>
    <lineage>
        <taxon>Bacteria</taxon>
        <taxon>Pseudomonadati</taxon>
        <taxon>Bacteroidota</taxon>
        <taxon>Flavobacteriia</taxon>
        <taxon>Flavobacteriales</taxon>
        <taxon>Flavobacteriaceae</taxon>
        <taxon>Aquimarina</taxon>
    </lineage>
</organism>
<gene>
    <name evidence="9" type="ORF">AWE51_04740</name>
</gene>
<dbReference type="PRINTS" id="PR00344">
    <property type="entry name" value="BCTRLSENSOR"/>
</dbReference>
<comment type="catalytic activity">
    <reaction evidence="1">
        <text>ATP + protein L-histidine = ADP + protein N-phospho-L-histidine.</text>
        <dbReference type="EC" id="2.7.13.3"/>
    </reaction>
</comment>
<accession>A0A162FAA7</accession>
<evidence type="ECO:0000256" key="2">
    <source>
        <dbReference type="ARBA" id="ARBA00012438"/>
    </source>
</evidence>
<dbReference type="Pfam" id="PF02518">
    <property type="entry name" value="HATPase_c"/>
    <property type="match status" value="1"/>
</dbReference>
<feature type="coiled-coil region" evidence="6">
    <location>
        <begin position="811"/>
        <end position="838"/>
    </location>
</feature>
<dbReference type="InterPro" id="IPR005467">
    <property type="entry name" value="His_kinase_dom"/>
</dbReference>
<dbReference type="Pfam" id="PF07494">
    <property type="entry name" value="Reg_prop"/>
    <property type="match status" value="4"/>
</dbReference>
<dbReference type="EMBL" id="LQRT01000013">
    <property type="protein sequence ID" value="KZS40266.1"/>
    <property type="molecule type" value="Genomic_DNA"/>
</dbReference>
<feature type="domain" description="Histidine kinase" evidence="8">
    <location>
        <begin position="873"/>
        <end position="1084"/>
    </location>
</feature>
<name>A0A162FAA7_9FLAO</name>
<dbReference type="Gene3D" id="2.130.10.10">
    <property type="entry name" value="YVTN repeat-like/Quinoprotein amine dehydrogenase"/>
    <property type="match status" value="2"/>
</dbReference>
<dbReference type="RefSeq" id="WP_066313720.1">
    <property type="nucleotide sequence ID" value="NZ_LQRT01000013.1"/>
</dbReference>
<dbReference type="CDD" id="cd00082">
    <property type="entry name" value="HisKA"/>
    <property type="match status" value="1"/>
</dbReference>
<evidence type="ECO:0000256" key="1">
    <source>
        <dbReference type="ARBA" id="ARBA00000085"/>
    </source>
</evidence>
<dbReference type="OrthoDB" id="358279at2"/>
<keyword evidence="7" id="KW-1133">Transmembrane helix</keyword>
<dbReference type="AlphaFoldDB" id="A0A162FAA7"/>